<organism evidence="3 4">
    <name type="scientific">Ambispora gerdemannii</name>
    <dbReference type="NCBI Taxonomy" id="144530"/>
    <lineage>
        <taxon>Eukaryota</taxon>
        <taxon>Fungi</taxon>
        <taxon>Fungi incertae sedis</taxon>
        <taxon>Mucoromycota</taxon>
        <taxon>Glomeromycotina</taxon>
        <taxon>Glomeromycetes</taxon>
        <taxon>Archaeosporales</taxon>
        <taxon>Ambisporaceae</taxon>
        <taxon>Ambispora</taxon>
    </lineage>
</organism>
<dbReference type="InterPro" id="IPR011990">
    <property type="entry name" value="TPR-like_helical_dom_sf"/>
</dbReference>
<dbReference type="Pfam" id="PF13812">
    <property type="entry name" value="PPR_3"/>
    <property type="match status" value="1"/>
</dbReference>
<sequence length="389" mass="45509">QHGSSLLKTMFYRISFNSRKILALTATPQRLSRKFYTCNGFLYLLRLRKHNSKSLHWHFTRQYETTATSGSINNGRYTKNNYDKTEVETLKKNSEKIKLEAASSSNENQKLVNILRQQVSKKKPLETIWKTYTQTSKKNALNLLTYIDYIDLLTALKTYENDYLVSIFLNKIYDDLRYMRLNLKSQAYNLILHLSGQCGNFKRVEMLLIEMRNRGISADVNTLNSLISTFVHIRRLDWAIPIFREMQHGLVKPNIETYNILLLVSIQECDFKGAHYLLKELEREDIKPDITIYNKLVDAYLKKEDPAGANACLDMMESKGFAPDISTIKTLITQFCEQNSFQPALRLYDKIFKLNLRPDEYIIDSLAACYERSKKDNQKKRKRIISDNK</sequence>
<dbReference type="PANTHER" id="PTHR47936:SF1">
    <property type="entry name" value="PENTATRICOPEPTIDE REPEAT-CONTAINING PROTEIN GUN1, CHLOROPLASTIC"/>
    <property type="match status" value="1"/>
</dbReference>
<dbReference type="PANTHER" id="PTHR47936">
    <property type="entry name" value="PPR_LONG DOMAIN-CONTAINING PROTEIN"/>
    <property type="match status" value="1"/>
</dbReference>
<evidence type="ECO:0000256" key="2">
    <source>
        <dbReference type="PROSITE-ProRule" id="PRU00708"/>
    </source>
</evidence>
<dbReference type="EMBL" id="CAJVPL010000197">
    <property type="protein sequence ID" value="CAG8463940.1"/>
    <property type="molecule type" value="Genomic_DNA"/>
</dbReference>
<dbReference type="GO" id="GO:0031930">
    <property type="term" value="P:mitochondria-nucleus signaling pathway"/>
    <property type="evidence" value="ECO:0007669"/>
    <property type="project" value="TreeGrafter"/>
</dbReference>
<evidence type="ECO:0000313" key="3">
    <source>
        <dbReference type="EMBL" id="CAG8463940.1"/>
    </source>
</evidence>
<dbReference type="NCBIfam" id="TIGR00756">
    <property type="entry name" value="PPR"/>
    <property type="match status" value="2"/>
</dbReference>
<dbReference type="Proteomes" id="UP000789831">
    <property type="component" value="Unassembled WGS sequence"/>
</dbReference>
<keyword evidence="4" id="KW-1185">Reference proteome</keyword>
<proteinExistence type="predicted"/>
<name>A0A9N8VWP0_9GLOM</name>
<dbReference type="Pfam" id="PF13041">
    <property type="entry name" value="PPR_2"/>
    <property type="match status" value="1"/>
</dbReference>
<keyword evidence="1" id="KW-0677">Repeat</keyword>
<reference evidence="3" key="1">
    <citation type="submission" date="2021-06" db="EMBL/GenBank/DDBJ databases">
        <authorList>
            <person name="Kallberg Y."/>
            <person name="Tangrot J."/>
            <person name="Rosling A."/>
        </authorList>
    </citation>
    <scope>NUCLEOTIDE SEQUENCE</scope>
    <source>
        <strain evidence="3">MT106</strain>
    </source>
</reference>
<dbReference type="AlphaFoldDB" id="A0A9N8VWP0"/>
<dbReference type="OrthoDB" id="185373at2759"/>
<dbReference type="InterPro" id="IPR002885">
    <property type="entry name" value="PPR_rpt"/>
</dbReference>
<dbReference type="PROSITE" id="PS51375">
    <property type="entry name" value="PPR"/>
    <property type="match status" value="3"/>
</dbReference>
<evidence type="ECO:0000256" key="1">
    <source>
        <dbReference type="ARBA" id="ARBA00022737"/>
    </source>
</evidence>
<feature type="repeat" description="PPR" evidence="2">
    <location>
        <begin position="219"/>
        <end position="253"/>
    </location>
</feature>
<feature type="repeat" description="PPR" evidence="2">
    <location>
        <begin position="324"/>
        <end position="358"/>
    </location>
</feature>
<dbReference type="Gene3D" id="1.25.40.10">
    <property type="entry name" value="Tetratricopeptide repeat domain"/>
    <property type="match status" value="2"/>
</dbReference>
<protein>
    <submittedName>
        <fullName evidence="3">2636_t:CDS:1</fullName>
    </submittedName>
</protein>
<gene>
    <name evidence="3" type="ORF">AGERDE_LOCUS2398</name>
</gene>
<feature type="non-terminal residue" evidence="3">
    <location>
        <position position="1"/>
    </location>
</feature>
<accession>A0A9N8VWP0</accession>
<evidence type="ECO:0000313" key="4">
    <source>
        <dbReference type="Proteomes" id="UP000789831"/>
    </source>
</evidence>
<comment type="caution">
    <text evidence="3">The sequence shown here is derived from an EMBL/GenBank/DDBJ whole genome shotgun (WGS) entry which is preliminary data.</text>
</comment>
<feature type="repeat" description="PPR" evidence="2">
    <location>
        <begin position="289"/>
        <end position="323"/>
    </location>
</feature>